<protein>
    <submittedName>
        <fullName evidence="1">Uncharacterized protein</fullName>
    </submittedName>
</protein>
<proteinExistence type="predicted"/>
<dbReference type="AlphaFoldDB" id="A0A919H2L8"/>
<dbReference type="Proteomes" id="UP000600026">
    <property type="component" value="Unassembled WGS sequence"/>
</dbReference>
<evidence type="ECO:0000313" key="1">
    <source>
        <dbReference type="EMBL" id="GHI89518.1"/>
    </source>
</evidence>
<name>A0A919H2L8_9ACTN</name>
<keyword evidence="2" id="KW-1185">Reference proteome</keyword>
<accession>A0A919H2L8</accession>
<sequence length="116" mass="11549">MSGNNYYRDVVNMHGGTGNTGIAHHAGAPAGPQPSAAVTQAVAELAALLRELHAQVPPATAQCIDEALPAITAEEEAAPGQRHGALMTVAGIAATAGAIGQPVLDAVRALLELLGA</sequence>
<reference evidence="1" key="1">
    <citation type="submission" date="2020-09" db="EMBL/GenBank/DDBJ databases">
        <title>Whole genome shotgun sequence of Streptomyces xanthophaeus NBRC 12829.</title>
        <authorList>
            <person name="Komaki H."/>
            <person name="Tamura T."/>
        </authorList>
    </citation>
    <scope>NUCLEOTIDE SEQUENCE</scope>
    <source>
        <strain evidence="1">NBRC 12829</strain>
    </source>
</reference>
<dbReference type="OrthoDB" id="4225947at2"/>
<comment type="caution">
    <text evidence="1">The sequence shown here is derived from an EMBL/GenBank/DDBJ whole genome shotgun (WGS) entry which is preliminary data.</text>
</comment>
<gene>
    <name evidence="1" type="ORF">Sxan_68820</name>
</gene>
<dbReference type="EMBL" id="BNEE01000006">
    <property type="protein sequence ID" value="GHI89518.1"/>
    <property type="molecule type" value="Genomic_DNA"/>
</dbReference>
<evidence type="ECO:0000313" key="2">
    <source>
        <dbReference type="Proteomes" id="UP000600026"/>
    </source>
</evidence>
<dbReference type="RefSeq" id="WP_031150050.1">
    <property type="nucleotide sequence ID" value="NZ_BNEE01000006.1"/>
</dbReference>
<organism evidence="1 2">
    <name type="scientific">Streptomyces xanthophaeus</name>
    <dbReference type="NCBI Taxonomy" id="67385"/>
    <lineage>
        <taxon>Bacteria</taxon>
        <taxon>Bacillati</taxon>
        <taxon>Actinomycetota</taxon>
        <taxon>Actinomycetes</taxon>
        <taxon>Kitasatosporales</taxon>
        <taxon>Streptomycetaceae</taxon>
        <taxon>Streptomyces</taxon>
    </lineage>
</organism>